<dbReference type="KEGG" id="slz:B5P37_04405"/>
<reference evidence="1 2" key="1">
    <citation type="submission" date="2017-04" db="EMBL/GenBank/DDBJ databases">
        <authorList>
            <person name="Veseli I.A."/>
            <person name="Tang C."/>
            <person name="Pombert J.-F."/>
        </authorList>
    </citation>
    <scope>NUCLEOTIDE SEQUENCE [LARGE SCALE GENOMIC DNA]</scope>
    <source>
        <strain evidence="1 2">ATCC 700373</strain>
    </source>
</reference>
<dbReference type="RefSeq" id="WP_085237089.1">
    <property type="nucleotide sequence ID" value="NZ_CP020773.1"/>
</dbReference>
<proteinExistence type="predicted"/>
<dbReference type="EMBL" id="CP020773">
    <property type="protein sequence ID" value="ARJ50611.1"/>
    <property type="molecule type" value="Genomic_DNA"/>
</dbReference>
<sequence length="69" mass="7941">MRTIIRAGIAVVAIIFIARFLDNEENIATIENYKNQFIQTEAVQKVLHSQPVQKLQNTHIDDILPSDFF</sequence>
<organism evidence="1 2">
    <name type="scientific">Staphylococcus lutrae</name>
    <dbReference type="NCBI Taxonomy" id="155085"/>
    <lineage>
        <taxon>Bacteria</taxon>
        <taxon>Bacillati</taxon>
        <taxon>Bacillota</taxon>
        <taxon>Bacilli</taxon>
        <taxon>Bacillales</taxon>
        <taxon>Staphylococcaceae</taxon>
        <taxon>Staphylococcus</taxon>
    </lineage>
</organism>
<dbReference type="AlphaFoldDB" id="A0AAC9WJ97"/>
<dbReference type="Proteomes" id="UP000242864">
    <property type="component" value="Chromosome"/>
</dbReference>
<evidence type="ECO:0000313" key="2">
    <source>
        <dbReference type="Proteomes" id="UP000242864"/>
    </source>
</evidence>
<gene>
    <name evidence="1" type="ORF">B5P37_04405</name>
</gene>
<accession>A0AAC9WJ97</accession>
<name>A0AAC9WJ97_9STAP</name>
<evidence type="ECO:0000313" key="1">
    <source>
        <dbReference type="EMBL" id="ARJ50611.1"/>
    </source>
</evidence>
<keyword evidence="2" id="KW-1185">Reference proteome</keyword>
<protein>
    <submittedName>
        <fullName evidence="1">Uncharacterized protein</fullName>
    </submittedName>
</protein>